<keyword evidence="1" id="KW-0812">Transmembrane</keyword>
<dbReference type="InterPro" id="IPR018729">
    <property type="entry name" value="DUF2269_transmembrane"/>
</dbReference>
<organism evidence="2 3">
    <name type="scientific">Cohnella suwonensis</name>
    <dbReference type="NCBI Taxonomy" id="696072"/>
    <lineage>
        <taxon>Bacteria</taxon>
        <taxon>Bacillati</taxon>
        <taxon>Bacillota</taxon>
        <taxon>Bacilli</taxon>
        <taxon>Bacillales</taxon>
        <taxon>Paenibacillaceae</taxon>
        <taxon>Cohnella</taxon>
    </lineage>
</organism>
<protein>
    <submittedName>
        <fullName evidence="2">DUF2269 family protein</fullName>
    </submittedName>
</protein>
<sequence>MEWLVVVHVLSAVLGLGPAFAFPVMLRKALTVEDMKNNLRMVASLEVFPKLFGTLAIVSGLTLFFVGSYGAFMQLWIFGTLAVYVVIEILVVAFLNRIAAKLQKMLADSSVEAVARPSGELTRMYVQVRNLHLWAGALGIVIFVLMIVKP</sequence>
<feature type="transmembrane region" description="Helical" evidence="1">
    <location>
        <begin position="47"/>
        <end position="69"/>
    </location>
</feature>
<keyword evidence="1" id="KW-0472">Membrane</keyword>
<keyword evidence="3" id="KW-1185">Reference proteome</keyword>
<gene>
    <name evidence="2" type="ORF">ACFPPD_09325</name>
</gene>
<feature type="transmembrane region" description="Helical" evidence="1">
    <location>
        <begin position="131"/>
        <end position="148"/>
    </location>
</feature>
<proteinExistence type="predicted"/>
<feature type="transmembrane region" description="Helical" evidence="1">
    <location>
        <begin position="75"/>
        <end position="95"/>
    </location>
</feature>
<dbReference type="Pfam" id="PF10027">
    <property type="entry name" value="DUF2269"/>
    <property type="match status" value="1"/>
</dbReference>
<name>A0ABW0LWE7_9BACL</name>
<dbReference type="EMBL" id="JBHSMH010000022">
    <property type="protein sequence ID" value="MFC5468923.1"/>
    <property type="molecule type" value="Genomic_DNA"/>
</dbReference>
<evidence type="ECO:0000313" key="3">
    <source>
        <dbReference type="Proteomes" id="UP001596105"/>
    </source>
</evidence>
<evidence type="ECO:0000313" key="2">
    <source>
        <dbReference type="EMBL" id="MFC5468923.1"/>
    </source>
</evidence>
<accession>A0ABW0LWE7</accession>
<evidence type="ECO:0000256" key="1">
    <source>
        <dbReference type="SAM" id="Phobius"/>
    </source>
</evidence>
<dbReference type="Proteomes" id="UP001596105">
    <property type="component" value="Unassembled WGS sequence"/>
</dbReference>
<comment type="caution">
    <text evidence="2">The sequence shown here is derived from an EMBL/GenBank/DDBJ whole genome shotgun (WGS) entry which is preliminary data.</text>
</comment>
<reference evidence="3" key="1">
    <citation type="journal article" date="2019" name="Int. J. Syst. Evol. Microbiol.">
        <title>The Global Catalogue of Microorganisms (GCM) 10K type strain sequencing project: providing services to taxonomists for standard genome sequencing and annotation.</title>
        <authorList>
            <consortium name="The Broad Institute Genomics Platform"/>
            <consortium name="The Broad Institute Genome Sequencing Center for Infectious Disease"/>
            <person name="Wu L."/>
            <person name="Ma J."/>
        </authorList>
    </citation>
    <scope>NUCLEOTIDE SEQUENCE [LARGE SCALE GENOMIC DNA]</scope>
    <source>
        <strain evidence="3">CCUG 57113</strain>
    </source>
</reference>
<dbReference type="RefSeq" id="WP_209748880.1">
    <property type="nucleotide sequence ID" value="NZ_JBHSMH010000022.1"/>
</dbReference>
<keyword evidence="1" id="KW-1133">Transmembrane helix</keyword>
<feature type="transmembrane region" description="Helical" evidence="1">
    <location>
        <begin position="6"/>
        <end position="26"/>
    </location>
</feature>